<accession>A0A1H4QKB8</accession>
<protein>
    <submittedName>
        <fullName evidence="2">Uncharacterized protein</fullName>
    </submittedName>
</protein>
<reference evidence="2 3" key="1">
    <citation type="submission" date="2016-10" db="EMBL/GenBank/DDBJ databases">
        <authorList>
            <person name="de Groot N.N."/>
        </authorList>
    </citation>
    <scope>NUCLEOTIDE SEQUENCE [LARGE SCALE GENOMIC DNA]</scope>
    <source>
        <strain evidence="2 3">BS3655</strain>
    </source>
</reference>
<evidence type="ECO:0000313" key="2">
    <source>
        <dbReference type="EMBL" id="SEC20022.1"/>
    </source>
</evidence>
<sequence>MSSTETNAVEADPASSNPNDLLTQLVTGPSIREVATRILRDDLKKLYPQLDINPAMAMVVTPTWKIIAGTVHPGSLRFESLTDTLLRHSGSGGSVTYLDGEHFLSLNPGATTPIHLPVQIDAIGRLINKLSPILLVAYQEQQLEYWDQPAQGTTLRWQTLSQSLRQVWNVEKVEGWDTHQLAIARNVFNYPDAKLRTPHDTYKIRVCLIDLDRLDGAVSSHLNRTDLTVVIGTVETRTIVLTHSIATGFGTYESLEKLGEDLPKYVEELPPEATLQWRLFEPAGNFFDHQAVALIALQTDAIASLEFAKRTSRPAIPALTHPATEVSGRTQTTQVSHFEKVQRLIPEWLNDASPFDLGCYSRHLFDLALLQLRNNGKSFDDDIAPIKKFALDALRAHMLKSHSDVASMKLENVEIVIESQVVWGTFTAPGMSETKRLGLAELALDNLIALPLGNQSVQYKDGTAVPTWMTPDYVKKAISAVDIGATYPAWVKSKLLDDPLESLRRQRLYASNLRIQLALQALQSKILGEHGIDEKGYRYVVAAMNVLNADRWVDGHEIVIRPLAFIPSQRNNKTPDEVTNMFVIGPRDMAKGPCILYRPLLEQPLTQYPTAANLLYAIKHSKELRASTLAWLPDNVRFNYSQYVFPGELPSVWTLSQLLVDSSIARQMSGPVSFGQKVIEHDRLMKLFKANANALIMKGERDSVSNAESRWASFKQHAWMIFSAVLPFLGRTAGTAAWIWQILDDLQEGIDARENQDTTAQWSALTDLFLTLGMVLAHHAIARRQPARDRVSQTEKPVIAGTQKSPPAQTPASIQLPDIADDYLPVEHQTSLHPTTVLNSNSAGLGPTLDRYKIPKPQGLGAASTEGLYKHLYEHQSKYYAPVGERWFEVFVNDDEVVQIIDTRKQPSINGPLLISNSKGEWVIDIRLRLRGGGKKSRLKALQKANASKTAEIKTHLAVFDAQMADKRKSINDAYITMKDAPPEAIAAARQTFLEKLEERTVEYETTIEKLKSLNLVEDVPNYRVAMIEMLGTQLFFNQTWIDEKYPAFVDALKLTMEHLDAEEKSGPPPPAGTFETMSDLTQGIIQKVEFAQLRFQELRRLGKNAEQLLLDYQKSLPKFNLPDLKSLQVTLARELCLKSGETPERSAAKASIEQIVEDADLTVNSAMELMGDEQLLNMGDRIEALNNLVDQFAAIEQRLKSFTATYQEQIVQKQFERLQGRIEEFHQQTVGHLADLLREQRLLEPAPGPSRTSSASNKRVITTRFKGTVIGQTRKTAPGKMVLVDVTAPVTGKVIATFHEKSPGVWVERLTKKPQAPKARLPDPGARITAGQSLLDSLPAFMQRAEADSKQSWQLPVEIEEVFHQQASRLEDAAKAINAALIQSNATQDHTNEAQPVLTQLATQTTRLYAEGHRLRLEMTKRQPPTAARVEWLHSKGEVDIVHVGDRRRLKGQRRDYLQEYEVREATTARVLWYAHFHYAQLKDEVQAYTAAHLKTREQRLLGSVDIGASTSNQEAIEIYRSRISPQLARSLFLPKVSTS</sequence>
<dbReference type="EMBL" id="FNTF01000002">
    <property type="protein sequence ID" value="SEC20022.1"/>
    <property type="molecule type" value="Genomic_DNA"/>
</dbReference>
<feature type="region of interest" description="Disordered" evidence="1">
    <location>
        <begin position="785"/>
        <end position="811"/>
    </location>
</feature>
<evidence type="ECO:0000313" key="3">
    <source>
        <dbReference type="Proteomes" id="UP000183114"/>
    </source>
</evidence>
<gene>
    <name evidence="2" type="ORF">SAMN04490185_1006</name>
</gene>
<name>A0A1H4QKB8_9PSED</name>
<organism evidence="2 3">
    <name type="scientific">Pseudomonas frederiksbergensis</name>
    <dbReference type="NCBI Taxonomy" id="104087"/>
    <lineage>
        <taxon>Bacteria</taxon>
        <taxon>Pseudomonadati</taxon>
        <taxon>Pseudomonadota</taxon>
        <taxon>Gammaproteobacteria</taxon>
        <taxon>Pseudomonadales</taxon>
        <taxon>Pseudomonadaceae</taxon>
        <taxon>Pseudomonas</taxon>
    </lineage>
</organism>
<feature type="compositionally biased region" description="Polar residues" evidence="1">
    <location>
        <begin position="802"/>
        <end position="811"/>
    </location>
</feature>
<dbReference type="Proteomes" id="UP000183114">
    <property type="component" value="Unassembled WGS sequence"/>
</dbReference>
<evidence type="ECO:0000256" key="1">
    <source>
        <dbReference type="SAM" id="MobiDB-lite"/>
    </source>
</evidence>
<feature type="region of interest" description="Disordered" evidence="1">
    <location>
        <begin position="1"/>
        <end position="22"/>
    </location>
</feature>
<proteinExistence type="predicted"/>
<dbReference type="RefSeq" id="WP_074872118.1">
    <property type="nucleotide sequence ID" value="NZ_FNTF01000002.1"/>
</dbReference>